<reference evidence="1" key="1">
    <citation type="submission" date="2021-01" db="EMBL/GenBank/DDBJ databases">
        <authorList>
            <person name="Kaushik A."/>
        </authorList>
    </citation>
    <scope>NUCLEOTIDE SEQUENCE</scope>
    <source>
        <strain evidence="1">AG1-1C</strain>
    </source>
</reference>
<evidence type="ECO:0000313" key="1">
    <source>
        <dbReference type="EMBL" id="CAE6474393.1"/>
    </source>
</evidence>
<organism evidence="1 2">
    <name type="scientific">Rhizoctonia solani</name>
    <dbReference type="NCBI Taxonomy" id="456999"/>
    <lineage>
        <taxon>Eukaryota</taxon>
        <taxon>Fungi</taxon>
        <taxon>Dikarya</taxon>
        <taxon>Basidiomycota</taxon>
        <taxon>Agaricomycotina</taxon>
        <taxon>Agaricomycetes</taxon>
        <taxon>Cantharellales</taxon>
        <taxon>Ceratobasidiaceae</taxon>
        <taxon>Rhizoctonia</taxon>
    </lineage>
</organism>
<proteinExistence type="predicted"/>
<dbReference type="AlphaFoldDB" id="A0A8H3GZN0"/>
<sequence length="209" mass="24106">MMGTTGYLGYRYKRKYYLQYAHSGSYPSGYGQQFADTVPRDPSTLREWMAGRINILENAETSDMKDQGQEMLYPDDDTSADKVGFQVTYDPGYTFCCFGPEWSYVIDLDNLTFTINSIRHLGLDKMHSCLNEYTYFSDELPIPSDCLKTAVDLWPAPDFDVEDRQKEYEALQPIVIPATEWSAPAWDELTMSQRVSIEITDYLLRKTSH</sequence>
<gene>
    <name evidence="1" type="ORF">RDB_LOCUS181831</name>
</gene>
<protein>
    <submittedName>
        <fullName evidence="1">Uncharacterized protein</fullName>
    </submittedName>
</protein>
<evidence type="ECO:0000313" key="2">
    <source>
        <dbReference type="Proteomes" id="UP000663846"/>
    </source>
</evidence>
<name>A0A8H3GZN0_9AGAM</name>
<accession>A0A8H3GZN0</accession>
<dbReference type="EMBL" id="CAJMWS010001168">
    <property type="protein sequence ID" value="CAE6474393.1"/>
    <property type="molecule type" value="Genomic_DNA"/>
</dbReference>
<comment type="caution">
    <text evidence="1">The sequence shown here is derived from an EMBL/GenBank/DDBJ whole genome shotgun (WGS) entry which is preliminary data.</text>
</comment>
<dbReference type="Proteomes" id="UP000663846">
    <property type="component" value="Unassembled WGS sequence"/>
</dbReference>